<gene>
    <name evidence="5" type="ORF">RF11_01673</name>
</gene>
<dbReference type="PANTHER" id="PTHR12320:SF1">
    <property type="entry name" value="PROTEIN PHOSPHATASE PTC7 HOMOLOG"/>
    <property type="match status" value="1"/>
</dbReference>
<evidence type="ECO:0000256" key="1">
    <source>
        <dbReference type="ARBA" id="ARBA00006702"/>
    </source>
</evidence>
<comment type="caution">
    <text evidence="5">The sequence shown here is derived from an EMBL/GenBank/DDBJ whole genome shotgun (WGS) entry which is preliminary data.</text>
</comment>
<comment type="cofactor">
    <cofactor evidence="2">
        <name>Mn(2+)</name>
        <dbReference type="ChEBI" id="CHEBI:29035"/>
    </cofactor>
</comment>
<keyword evidence="2" id="KW-0460">Magnesium</keyword>
<feature type="signal peptide" evidence="3">
    <location>
        <begin position="1"/>
        <end position="22"/>
    </location>
</feature>
<keyword evidence="6" id="KW-1185">Reference proteome</keyword>
<dbReference type="Gene3D" id="3.60.40.10">
    <property type="entry name" value="PPM-type phosphatase domain"/>
    <property type="match status" value="1"/>
</dbReference>
<keyword evidence="2" id="KW-0904">Protein phosphatase</keyword>
<proteinExistence type="inferred from homology"/>
<comment type="similarity">
    <text evidence="1 2">Belongs to the PP2C family.</text>
</comment>
<dbReference type="AlphaFoldDB" id="A0A0C2N911"/>
<evidence type="ECO:0000313" key="5">
    <source>
        <dbReference type="EMBL" id="KII72835.1"/>
    </source>
</evidence>
<dbReference type="PANTHER" id="PTHR12320">
    <property type="entry name" value="PROTEIN PHOSPHATASE 2C"/>
    <property type="match status" value="1"/>
</dbReference>
<keyword evidence="2" id="KW-0464">Manganese</keyword>
<dbReference type="OrthoDB" id="60843at2759"/>
<dbReference type="InterPro" id="IPR039123">
    <property type="entry name" value="PPTC7"/>
</dbReference>
<dbReference type="PROSITE" id="PS51746">
    <property type="entry name" value="PPM_2"/>
    <property type="match status" value="1"/>
</dbReference>
<sequence>MILTKRFLIGALSSLVATGAFSYHNIPQCFKTGFTSIRNLSLESASRTNRKFDLIVSFGGIAKNQDEKHIFVVNADKNEKETFFLKLFGEDATFLNLSPRLSFFGVADGVGGYNKYGIDPSFFSFTLMKFCLLASSQFISDYQAGAQSQKIVNEAYNTLINLNDPVLGGSTILVASFDHQTGNLNVCNLGDSKLLILRNLENVFSTDSQQHYFNCPYQLGSEPRSDKLVRLMIRPGMAQVADIELKEGDMVIIASDGFFDNVFFREIIPIVDLTKDGQNSYECCKSLLKMAREFAFDEHRQSPFSVECYKETKSRYDGGKKDDITLIFAIVVKNSHYSE</sequence>
<evidence type="ECO:0000259" key="4">
    <source>
        <dbReference type="PROSITE" id="PS51746"/>
    </source>
</evidence>
<keyword evidence="3" id="KW-0732">Signal</keyword>
<organism evidence="5 6">
    <name type="scientific">Thelohanellus kitauei</name>
    <name type="common">Myxosporean</name>
    <dbReference type="NCBI Taxonomy" id="669202"/>
    <lineage>
        <taxon>Eukaryota</taxon>
        <taxon>Metazoa</taxon>
        <taxon>Cnidaria</taxon>
        <taxon>Myxozoa</taxon>
        <taxon>Myxosporea</taxon>
        <taxon>Bivalvulida</taxon>
        <taxon>Platysporina</taxon>
        <taxon>Myxobolidae</taxon>
        <taxon>Thelohanellus</taxon>
    </lineage>
</organism>
<accession>A0A0C2N911</accession>
<feature type="chain" id="PRO_5002152872" description="Protein phosphatase" evidence="3">
    <location>
        <begin position="23"/>
        <end position="339"/>
    </location>
</feature>
<comment type="cofactor">
    <cofactor evidence="2">
        <name>Mg(2+)</name>
        <dbReference type="ChEBI" id="CHEBI:18420"/>
    </cofactor>
</comment>
<dbReference type="Proteomes" id="UP000031668">
    <property type="component" value="Unassembled WGS sequence"/>
</dbReference>
<feature type="domain" description="PPM-type phosphatase" evidence="4">
    <location>
        <begin position="72"/>
        <end position="331"/>
    </location>
</feature>
<comment type="catalytic activity">
    <reaction evidence="2">
        <text>O-phospho-L-threonyl-[protein] + H2O = L-threonyl-[protein] + phosphate</text>
        <dbReference type="Rhea" id="RHEA:47004"/>
        <dbReference type="Rhea" id="RHEA-COMP:11060"/>
        <dbReference type="Rhea" id="RHEA-COMP:11605"/>
        <dbReference type="ChEBI" id="CHEBI:15377"/>
        <dbReference type="ChEBI" id="CHEBI:30013"/>
        <dbReference type="ChEBI" id="CHEBI:43474"/>
        <dbReference type="ChEBI" id="CHEBI:61977"/>
        <dbReference type="EC" id="3.1.3.16"/>
    </reaction>
</comment>
<protein>
    <recommendedName>
        <fullName evidence="2">Protein phosphatase</fullName>
        <ecNumber evidence="2">3.1.3.16</ecNumber>
    </recommendedName>
</protein>
<dbReference type="GO" id="GO:0046872">
    <property type="term" value="F:metal ion binding"/>
    <property type="evidence" value="ECO:0007669"/>
    <property type="project" value="UniProtKB-UniRule"/>
</dbReference>
<dbReference type="SUPFAM" id="SSF81606">
    <property type="entry name" value="PP2C-like"/>
    <property type="match status" value="1"/>
</dbReference>
<dbReference type="EMBL" id="JWZT01001087">
    <property type="protein sequence ID" value="KII72835.1"/>
    <property type="molecule type" value="Genomic_DNA"/>
</dbReference>
<dbReference type="InterPro" id="IPR001932">
    <property type="entry name" value="PPM-type_phosphatase-like_dom"/>
</dbReference>
<evidence type="ECO:0000313" key="6">
    <source>
        <dbReference type="Proteomes" id="UP000031668"/>
    </source>
</evidence>
<evidence type="ECO:0000256" key="3">
    <source>
        <dbReference type="SAM" id="SignalP"/>
    </source>
</evidence>
<evidence type="ECO:0000256" key="2">
    <source>
        <dbReference type="RuleBase" id="RU366020"/>
    </source>
</evidence>
<dbReference type="SMART" id="SM00332">
    <property type="entry name" value="PP2Cc"/>
    <property type="match status" value="1"/>
</dbReference>
<reference evidence="5 6" key="1">
    <citation type="journal article" date="2014" name="Genome Biol. Evol.">
        <title>The genome of the myxosporean Thelohanellus kitauei shows adaptations to nutrient acquisition within its fish host.</title>
        <authorList>
            <person name="Yang Y."/>
            <person name="Xiong J."/>
            <person name="Zhou Z."/>
            <person name="Huo F."/>
            <person name="Miao W."/>
            <person name="Ran C."/>
            <person name="Liu Y."/>
            <person name="Zhang J."/>
            <person name="Feng J."/>
            <person name="Wang M."/>
            <person name="Wang M."/>
            <person name="Wang L."/>
            <person name="Yao B."/>
        </authorList>
    </citation>
    <scope>NUCLEOTIDE SEQUENCE [LARGE SCALE GENOMIC DNA]</scope>
    <source>
        <strain evidence="5">Wuqing</strain>
    </source>
</reference>
<dbReference type="EC" id="3.1.3.16" evidence="2"/>
<dbReference type="InterPro" id="IPR036457">
    <property type="entry name" value="PPM-type-like_dom_sf"/>
</dbReference>
<keyword evidence="2" id="KW-0378">Hydrolase</keyword>
<comment type="catalytic activity">
    <reaction evidence="2">
        <text>O-phospho-L-seryl-[protein] + H2O = L-seryl-[protein] + phosphate</text>
        <dbReference type="Rhea" id="RHEA:20629"/>
        <dbReference type="Rhea" id="RHEA-COMP:9863"/>
        <dbReference type="Rhea" id="RHEA-COMP:11604"/>
        <dbReference type="ChEBI" id="CHEBI:15377"/>
        <dbReference type="ChEBI" id="CHEBI:29999"/>
        <dbReference type="ChEBI" id="CHEBI:43474"/>
        <dbReference type="ChEBI" id="CHEBI:83421"/>
        <dbReference type="EC" id="3.1.3.16"/>
    </reaction>
</comment>
<name>A0A0C2N911_THEKT</name>
<dbReference type="OMA" id="QKACNSL"/>
<dbReference type="Pfam" id="PF07228">
    <property type="entry name" value="SpoIIE"/>
    <property type="match status" value="1"/>
</dbReference>
<keyword evidence="2" id="KW-0479">Metal-binding</keyword>
<dbReference type="GO" id="GO:0004722">
    <property type="term" value="F:protein serine/threonine phosphatase activity"/>
    <property type="evidence" value="ECO:0007669"/>
    <property type="project" value="UniProtKB-EC"/>
</dbReference>
<dbReference type="SMART" id="SM00331">
    <property type="entry name" value="PP2C_SIG"/>
    <property type="match status" value="1"/>
</dbReference>